<reference evidence="1 2" key="1">
    <citation type="journal article" date="2024" name="Ann. Entomol. Soc. Am.">
        <title>Genomic analyses of the southern and eastern yellowjacket wasps (Hymenoptera: Vespidae) reveal evolutionary signatures of social life.</title>
        <authorList>
            <person name="Catto M.A."/>
            <person name="Caine P.B."/>
            <person name="Orr S.E."/>
            <person name="Hunt B.G."/>
            <person name="Goodisman M.A.D."/>
        </authorList>
    </citation>
    <scope>NUCLEOTIDE SEQUENCE [LARGE SCALE GENOMIC DNA]</scope>
    <source>
        <strain evidence="1">233</strain>
        <tissue evidence="1">Head and thorax</tissue>
    </source>
</reference>
<name>A0ABD2B2U3_VESSQ</name>
<sequence length="74" mass="9076">MNYAEFCPCASVRRSVRFRRDRIDRIDLLTFSFYVSTRNEKYHQQVSLHRGYSKYRIVECKLRRSNRFHGGQRN</sequence>
<dbReference type="Proteomes" id="UP001607302">
    <property type="component" value="Unassembled WGS sequence"/>
</dbReference>
<gene>
    <name evidence="1" type="ORF">V1478_007259</name>
</gene>
<comment type="caution">
    <text evidence="1">The sequence shown here is derived from an EMBL/GenBank/DDBJ whole genome shotgun (WGS) entry which is preliminary data.</text>
</comment>
<dbReference type="EMBL" id="JAUDFV010000133">
    <property type="protein sequence ID" value="KAL2726981.1"/>
    <property type="molecule type" value="Genomic_DNA"/>
</dbReference>
<evidence type="ECO:0000313" key="2">
    <source>
        <dbReference type="Proteomes" id="UP001607302"/>
    </source>
</evidence>
<accession>A0ABD2B2U3</accession>
<evidence type="ECO:0000313" key="1">
    <source>
        <dbReference type="EMBL" id="KAL2726981.1"/>
    </source>
</evidence>
<keyword evidence="2" id="KW-1185">Reference proteome</keyword>
<dbReference type="AlphaFoldDB" id="A0ABD2B2U3"/>
<proteinExistence type="predicted"/>
<organism evidence="1 2">
    <name type="scientific">Vespula squamosa</name>
    <name type="common">Southern yellow jacket</name>
    <name type="synonym">Wasp</name>
    <dbReference type="NCBI Taxonomy" id="30214"/>
    <lineage>
        <taxon>Eukaryota</taxon>
        <taxon>Metazoa</taxon>
        <taxon>Ecdysozoa</taxon>
        <taxon>Arthropoda</taxon>
        <taxon>Hexapoda</taxon>
        <taxon>Insecta</taxon>
        <taxon>Pterygota</taxon>
        <taxon>Neoptera</taxon>
        <taxon>Endopterygota</taxon>
        <taxon>Hymenoptera</taxon>
        <taxon>Apocrita</taxon>
        <taxon>Aculeata</taxon>
        <taxon>Vespoidea</taxon>
        <taxon>Vespidae</taxon>
        <taxon>Vespinae</taxon>
        <taxon>Vespula</taxon>
    </lineage>
</organism>
<protein>
    <submittedName>
        <fullName evidence="1">Uncharacterized protein</fullName>
    </submittedName>
</protein>